<dbReference type="EMBL" id="FOLQ01000030">
    <property type="protein sequence ID" value="SFF13483.1"/>
    <property type="molecule type" value="Genomic_DNA"/>
</dbReference>
<name>A0A1I2G8J9_9BACT</name>
<dbReference type="InterPro" id="IPR051704">
    <property type="entry name" value="FAD_aromatic-hydroxylase"/>
</dbReference>
<dbReference type="Gene3D" id="3.30.9.10">
    <property type="entry name" value="D-Amino Acid Oxidase, subunit A, domain 2"/>
    <property type="match status" value="1"/>
</dbReference>
<dbReference type="Pfam" id="PF01494">
    <property type="entry name" value="FAD_binding_3"/>
    <property type="match status" value="1"/>
</dbReference>
<gene>
    <name evidence="2" type="ORF">SAMN05216167_13037</name>
</gene>
<dbReference type="PRINTS" id="PR00420">
    <property type="entry name" value="RNGMNOXGNASE"/>
</dbReference>
<evidence type="ECO:0000313" key="2">
    <source>
        <dbReference type="EMBL" id="SFF13483.1"/>
    </source>
</evidence>
<evidence type="ECO:0000313" key="3">
    <source>
        <dbReference type="Proteomes" id="UP000198598"/>
    </source>
</evidence>
<accession>A0A1I2G8J9</accession>
<proteinExistence type="predicted"/>
<dbReference type="InterPro" id="IPR002938">
    <property type="entry name" value="FAD-bd"/>
</dbReference>
<dbReference type="PANTHER" id="PTHR46865">
    <property type="entry name" value="OXIDOREDUCTASE-RELATED"/>
    <property type="match status" value="1"/>
</dbReference>
<dbReference type="SUPFAM" id="SSF51905">
    <property type="entry name" value="FAD/NAD(P)-binding domain"/>
    <property type="match status" value="1"/>
</dbReference>
<dbReference type="STRING" id="662367.SAMN05216167_13037"/>
<dbReference type="RefSeq" id="WP_093834202.1">
    <property type="nucleotide sequence ID" value="NZ_FOLQ01000030.1"/>
</dbReference>
<feature type="domain" description="FAD-binding" evidence="1">
    <location>
        <begin position="8"/>
        <end position="340"/>
    </location>
</feature>
<organism evidence="2 3">
    <name type="scientific">Spirosoma endophyticum</name>
    <dbReference type="NCBI Taxonomy" id="662367"/>
    <lineage>
        <taxon>Bacteria</taxon>
        <taxon>Pseudomonadati</taxon>
        <taxon>Bacteroidota</taxon>
        <taxon>Cytophagia</taxon>
        <taxon>Cytophagales</taxon>
        <taxon>Cytophagaceae</taxon>
        <taxon>Spirosoma</taxon>
    </lineage>
</organism>
<keyword evidence="3" id="KW-1185">Reference proteome</keyword>
<reference evidence="2 3" key="1">
    <citation type="submission" date="2016-10" db="EMBL/GenBank/DDBJ databases">
        <authorList>
            <person name="de Groot N.N."/>
        </authorList>
    </citation>
    <scope>NUCLEOTIDE SEQUENCE [LARGE SCALE GENOMIC DNA]</scope>
    <source>
        <strain evidence="2 3">DSM 26130</strain>
    </source>
</reference>
<evidence type="ECO:0000259" key="1">
    <source>
        <dbReference type="Pfam" id="PF01494"/>
    </source>
</evidence>
<dbReference type="InterPro" id="IPR036188">
    <property type="entry name" value="FAD/NAD-bd_sf"/>
</dbReference>
<dbReference type="GO" id="GO:0071949">
    <property type="term" value="F:FAD binding"/>
    <property type="evidence" value="ECO:0007669"/>
    <property type="project" value="InterPro"/>
</dbReference>
<dbReference type="PANTHER" id="PTHR46865:SF2">
    <property type="entry name" value="MONOOXYGENASE"/>
    <property type="match status" value="1"/>
</dbReference>
<protein>
    <submittedName>
        <fullName evidence="2">2-polyprenyl-6-methoxyphenol hydroxylase</fullName>
    </submittedName>
</protein>
<dbReference type="OrthoDB" id="9766816at2"/>
<dbReference type="Proteomes" id="UP000198598">
    <property type="component" value="Unassembled WGS sequence"/>
</dbReference>
<sequence length="408" mass="44988">MTTPKSKKVLISGASIAGPTLAFWLAKYGFMVTVVERAPGLRLGGQNIDVNGPAKHIARKMGIEEAIRAANTGELGLQLIGQDNQVAAAFPKEGAMSGTQELEIIRGDLVSILYERTKQNVTYWFGDSITALEQQPDQVRVTFASGKTDTFQFVIAADGIRSRTRRLMFGQEPIFEYLGLYTAYLTIPRQETDNDWWRWYTAVDRRIVMLRPDNQGTIRASVAFLAAEQAYDNFSSADQKQLLKDTLAGAGWETERIVNALDEVSDVYFDKVGQIKAPRWFIGRVGMIGDAAYCPTPLTGKGTTLAMVGAYLLAGELASQQDYQAAFMAYEKRMRPYVEEVQKLPPGVPWLVYPRTPLGVSLLNTVAGIVASKPVQGVFGLFTSAKSKKESQDDGIVLPDYRESSSLI</sequence>
<dbReference type="AlphaFoldDB" id="A0A1I2G8J9"/>
<dbReference type="Gene3D" id="3.50.50.60">
    <property type="entry name" value="FAD/NAD(P)-binding domain"/>
    <property type="match status" value="1"/>
</dbReference>